<accession>X1FSS5</accession>
<dbReference type="InterPro" id="IPR052763">
    <property type="entry name" value="DnaJ_C4"/>
</dbReference>
<dbReference type="InterPro" id="IPR036869">
    <property type="entry name" value="J_dom_sf"/>
</dbReference>
<dbReference type="SUPFAM" id="SSF46565">
    <property type="entry name" value="Chaperone J-domain"/>
    <property type="match status" value="1"/>
</dbReference>
<organism evidence="2">
    <name type="scientific">marine sediment metagenome</name>
    <dbReference type="NCBI Taxonomy" id="412755"/>
    <lineage>
        <taxon>unclassified sequences</taxon>
        <taxon>metagenomes</taxon>
        <taxon>ecological metagenomes</taxon>
    </lineage>
</organism>
<dbReference type="EMBL" id="BARU01014357">
    <property type="protein sequence ID" value="GAH32414.1"/>
    <property type="molecule type" value="Genomic_DNA"/>
</dbReference>
<proteinExistence type="predicted"/>
<dbReference type="CDD" id="cd06257">
    <property type="entry name" value="DnaJ"/>
    <property type="match status" value="1"/>
</dbReference>
<sequence>MSTRQKKRDYYEVLGVEKNASENDIKLAYRRLARKLHPDLNKTDPKAKEKFIELQE</sequence>
<dbReference type="PRINTS" id="PR00625">
    <property type="entry name" value="JDOMAIN"/>
</dbReference>
<dbReference type="Gene3D" id="1.10.287.110">
    <property type="entry name" value="DnaJ domain"/>
    <property type="match status" value="1"/>
</dbReference>
<feature type="domain" description="J" evidence="1">
    <location>
        <begin position="9"/>
        <end position="56"/>
    </location>
</feature>
<dbReference type="PANTHER" id="PTHR44825:SF1">
    <property type="entry name" value="DNAJ HOMOLOG SUBFAMILY C MEMBER 4"/>
    <property type="match status" value="1"/>
</dbReference>
<name>X1FSS5_9ZZZZ</name>
<dbReference type="SMART" id="SM00271">
    <property type="entry name" value="DnaJ"/>
    <property type="match status" value="1"/>
</dbReference>
<evidence type="ECO:0000313" key="2">
    <source>
        <dbReference type="EMBL" id="GAH32414.1"/>
    </source>
</evidence>
<dbReference type="AlphaFoldDB" id="X1FSS5"/>
<evidence type="ECO:0000259" key="1">
    <source>
        <dbReference type="PROSITE" id="PS50076"/>
    </source>
</evidence>
<dbReference type="PANTHER" id="PTHR44825">
    <property type="match status" value="1"/>
</dbReference>
<dbReference type="InterPro" id="IPR001623">
    <property type="entry name" value="DnaJ_domain"/>
</dbReference>
<feature type="non-terminal residue" evidence="2">
    <location>
        <position position="56"/>
    </location>
</feature>
<dbReference type="Pfam" id="PF00226">
    <property type="entry name" value="DnaJ"/>
    <property type="match status" value="1"/>
</dbReference>
<reference evidence="2" key="1">
    <citation type="journal article" date="2014" name="Front. Microbiol.">
        <title>High frequency of phylogenetically diverse reductive dehalogenase-homologous genes in deep subseafloor sedimentary metagenomes.</title>
        <authorList>
            <person name="Kawai M."/>
            <person name="Futagami T."/>
            <person name="Toyoda A."/>
            <person name="Takaki Y."/>
            <person name="Nishi S."/>
            <person name="Hori S."/>
            <person name="Arai W."/>
            <person name="Tsubouchi T."/>
            <person name="Morono Y."/>
            <person name="Uchiyama I."/>
            <person name="Ito T."/>
            <person name="Fujiyama A."/>
            <person name="Inagaki F."/>
            <person name="Takami H."/>
        </authorList>
    </citation>
    <scope>NUCLEOTIDE SEQUENCE</scope>
    <source>
        <strain evidence="2">Expedition CK06-06</strain>
    </source>
</reference>
<dbReference type="PROSITE" id="PS50076">
    <property type="entry name" value="DNAJ_2"/>
    <property type="match status" value="1"/>
</dbReference>
<comment type="caution">
    <text evidence="2">The sequence shown here is derived from an EMBL/GenBank/DDBJ whole genome shotgun (WGS) entry which is preliminary data.</text>
</comment>
<gene>
    <name evidence="2" type="ORF">S03H2_25389</name>
</gene>
<protein>
    <recommendedName>
        <fullName evidence="1">J domain-containing protein</fullName>
    </recommendedName>
</protein>